<name>A0ABV6B7Z3_9DEIO</name>
<dbReference type="InterPro" id="IPR025286">
    <property type="entry name" value="MOFRL_assoc_dom"/>
</dbReference>
<evidence type="ECO:0000259" key="1">
    <source>
        <dbReference type="Pfam" id="PF05161"/>
    </source>
</evidence>
<dbReference type="InterPro" id="IPR039760">
    <property type="entry name" value="MOFRL_protein"/>
</dbReference>
<reference evidence="3 4" key="1">
    <citation type="submission" date="2024-09" db="EMBL/GenBank/DDBJ databases">
        <authorList>
            <person name="Sun Q."/>
            <person name="Mori K."/>
        </authorList>
    </citation>
    <scope>NUCLEOTIDE SEQUENCE [LARGE SCALE GENOMIC DNA]</scope>
    <source>
        <strain evidence="3 4">JCM 13503</strain>
    </source>
</reference>
<dbReference type="SUPFAM" id="SSF82544">
    <property type="entry name" value="GckA/TtuD-like"/>
    <property type="match status" value="1"/>
</dbReference>
<protein>
    <submittedName>
        <fullName evidence="3">Glycerate kinase</fullName>
    </submittedName>
</protein>
<dbReference type="InterPro" id="IPR037035">
    <property type="entry name" value="GK-like_C_sf"/>
</dbReference>
<dbReference type="Pfam" id="PF05161">
    <property type="entry name" value="MOFRL"/>
    <property type="match status" value="1"/>
</dbReference>
<dbReference type="EMBL" id="JBHLYR010000063">
    <property type="protein sequence ID" value="MFB9994536.1"/>
    <property type="molecule type" value="Genomic_DNA"/>
</dbReference>
<organism evidence="3 4">
    <name type="scientific">Deinococcus oregonensis</name>
    <dbReference type="NCBI Taxonomy" id="1805970"/>
    <lineage>
        <taxon>Bacteria</taxon>
        <taxon>Thermotogati</taxon>
        <taxon>Deinococcota</taxon>
        <taxon>Deinococci</taxon>
        <taxon>Deinococcales</taxon>
        <taxon>Deinococcaceae</taxon>
        <taxon>Deinococcus</taxon>
    </lineage>
</organism>
<dbReference type="InterPro" id="IPR038614">
    <property type="entry name" value="GK_N_sf"/>
</dbReference>
<evidence type="ECO:0000313" key="4">
    <source>
        <dbReference type="Proteomes" id="UP001589733"/>
    </source>
</evidence>
<keyword evidence="4" id="KW-1185">Reference proteome</keyword>
<dbReference type="RefSeq" id="WP_380015534.1">
    <property type="nucleotide sequence ID" value="NZ_JBHLYR010000063.1"/>
</dbReference>
<dbReference type="InterPro" id="IPR007835">
    <property type="entry name" value="MOFRL"/>
</dbReference>
<accession>A0ABV6B7Z3</accession>
<proteinExistence type="predicted"/>
<feature type="domain" description="MOFRL" evidence="1">
    <location>
        <begin position="322"/>
        <end position="429"/>
    </location>
</feature>
<dbReference type="PANTHER" id="PTHR12227">
    <property type="entry name" value="GLYCERATE KINASE"/>
    <property type="match status" value="1"/>
</dbReference>
<gene>
    <name evidence="3" type="ORF">ACFFLM_21495</name>
</gene>
<evidence type="ECO:0000313" key="3">
    <source>
        <dbReference type="EMBL" id="MFB9994536.1"/>
    </source>
</evidence>
<dbReference type="Gene3D" id="3.40.50.10180">
    <property type="entry name" value="Glycerate kinase, MOFRL-like N-terminal domain"/>
    <property type="match status" value="1"/>
</dbReference>
<keyword evidence="3" id="KW-0808">Transferase</keyword>
<comment type="caution">
    <text evidence="3">The sequence shown here is derived from an EMBL/GenBank/DDBJ whole genome shotgun (WGS) entry which is preliminary data.</text>
</comment>
<evidence type="ECO:0000259" key="2">
    <source>
        <dbReference type="Pfam" id="PF13660"/>
    </source>
</evidence>
<keyword evidence="3" id="KW-0418">Kinase</keyword>
<sequence length="436" mass="44199">MSAPIPNPRALLESTFYAALRATNAGDLVRARLLQPGSKPPTLIAAYGKASLPMLDAALSISPAARFLALAPDGLEASPTVQVAVERGQGELHFARHPVPDERGVRGAARLLEWVNGLTEGDELLVLGSGGGSALLCAPWGVTLPQKQALTQALLASGAGIHELNTVRKHLSLVKGGRLAQAALRRGASVTALLLSDVIGDDPSVIASGPTVPDLTTFADALAVLDRFGLDHPAARQHFQGGILGAFPETPKPGSALTAVQTEVIGSNRLLLNAAAASLEAQGVRAVILGDAFAGEACELAAAHAAAVQGVYASGTPAPAPVALISGGEATVTLGSNPGRGGRNQEFALALLLELEGSGRTLWGVSAGSDGIDGASAAAGAFLLPDSLQRARALGLDAAAALHRHDSGTFFAALGDALITGPTGQNLNDLRVLLVF</sequence>
<dbReference type="PANTHER" id="PTHR12227:SF0">
    <property type="entry name" value="GLYCERATE KINASE"/>
    <property type="match status" value="1"/>
</dbReference>
<feature type="domain" description="MOFRL-associated" evidence="2">
    <location>
        <begin position="12"/>
        <end position="238"/>
    </location>
</feature>
<dbReference type="Pfam" id="PF13660">
    <property type="entry name" value="DUF4147"/>
    <property type="match status" value="1"/>
</dbReference>
<dbReference type="Proteomes" id="UP001589733">
    <property type="component" value="Unassembled WGS sequence"/>
</dbReference>
<dbReference type="GO" id="GO:0016301">
    <property type="term" value="F:kinase activity"/>
    <property type="evidence" value="ECO:0007669"/>
    <property type="project" value="UniProtKB-KW"/>
</dbReference>
<dbReference type="Gene3D" id="3.40.1480.10">
    <property type="entry name" value="MOFRL domain"/>
    <property type="match status" value="1"/>
</dbReference>